<protein>
    <submittedName>
        <fullName evidence="2">Uncharacterized protein</fullName>
    </submittedName>
</protein>
<name>A0ABX2D548_9CYAN</name>
<dbReference type="EMBL" id="SRRZ01000121">
    <property type="protein sequence ID" value="NQE37293.1"/>
    <property type="molecule type" value="Genomic_DNA"/>
</dbReference>
<proteinExistence type="predicted"/>
<accession>A0ABX2D548</accession>
<feature type="transmembrane region" description="Helical" evidence="1">
    <location>
        <begin position="287"/>
        <end position="306"/>
    </location>
</feature>
<keyword evidence="1" id="KW-0812">Transmembrane</keyword>
<sequence>MAGIKDLLVASQNVGNTVIDCSLVFLETLNGINRAYNSKAFTNLAGKGQQELANLLPSSREKAIYEASVIAYNESLNLPNLSVTIDSIDADIRAIQQAGQTAEAQIDTWKAAAISRIEQLKSEILATIESLTGNPRRNARARIRRAEAGRIAMTTGTIPKIIAANPYSISSTYNYSISSIYSRPPVFNSALVPIAVGGAATIAGAVGVLTSIASWLLGSFFLKSFNIPAVLLPALTNTVVSIVLKLSGSSGGAEAVRYLAASALKAGASLLPRLFGTTGMQASGWAYLMAWAAPIIGAAVIIATAMRNRTDLAEFLYVFADVGNATPRKFNLSVAHMYDTNQVEILEQLKFLAKNLKTSAVLPIEDVIGVGLNTKKEYVIGYDLNNPDNPVLIPKNDIPTRLGTDKIARIASGKFYFSD</sequence>
<keyword evidence="1" id="KW-1133">Transmembrane helix</keyword>
<keyword evidence="3" id="KW-1185">Reference proteome</keyword>
<comment type="caution">
    <text evidence="2">The sequence shown here is derived from an EMBL/GenBank/DDBJ whole genome shotgun (WGS) entry which is preliminary data.</text>
</comment>
<feature type="transmembrane region" description="Helical" evidence="1">
    <location>
        <begin position="190"/>
        <end position="213"/>
    </location>
</feature>
<dbReference type="Proteomes" id="UP000702425">
    <property type="component" value="Unassembled WGS sequence"/>
</dbReference>
<keyword evidence="1" id="KW-0472">Membrane</keyword>
<feature type="transmembrane region" description="Helical" evidence="1">
    <location>
        <begin position="225"/>
        <end position="244"/>
    </location>
</feature>
<evidence type="ECO:0000313" key="3">
    <source>
        <dbReference type="Proteomes" id="UP000702425"/>
    </source>
</evidence>
<evidence type="ECO:0000256" key="1">
    <source>
        <dbReference type="SAM" id="Phobius"/>
    </source>
</evidence>
<reference evidence="2 3" key="1">
    <citation type="journal article" date="2020" name="Sci. Rep.">
        <title>A novel cyanobacterial geosmin producer, revising GeoA distribution and dispersion patterns in Bacteria.</title>
        <authorList>
            <person name="Churro C."/>
            <person name="Semedo-Aguiar A.P."/>
            <person name="Silva A.D."/>
            <person name="Pereira-Leal J.B."/>
            <person name="Leite R.B."/>
        </authorList>
    </citation>
    <scope>NUCLEOTIDE SEQUENCE [LARGE SCALE GENOMIC DNA]</scope>
    <source>
        <strain evidence="2 3">IPMA8</strain>
    </source>
</reference>
<evidence type="ECO:0000313" key="2">
    <source>
        <dbReference type="EMBL" id="NQE37293.1"/>
    </source>
</evidence>
<gene>
    <name evidence="2" type="ORF">E5S67_05062</name>
</gene>
<organism evidence="2 3">
    <name type="scientific">Microcoleus asticus IPMA8</name>
    <dbReference type="NCBI Taxonomy" id="2563858"/>
    <lineage>
        <taxon>Bacteria</taxon>
        <taxon>Bacillati</taxon>
        <taxon>Cyanobacteriota</taxon>
        <taxon>Cyanophyceae</taxon>
        <taxon>Oscillatoriophycideae</taxon>
        <taxon>Oscillatoriales</taxon>
        <taxon>Microcoleaceae</taxon>
        <taxon>Microcoleus</taxon>
        <taxon>Microcoleus asticus</taxon>
    </lineage>
</organism>